<evidence type="ECO:0000256" key="4">
    <source>
        <dbReference type="ARBA" id="ARBA00022989"/>
    </source>
</evidence>
<dbReference type="RefSeq" id="WP_004695768.1">
    <property type="nucleotide sequence ID" value="NZ_CABFMP010000005.1"/>
</dbReference>
<dbReference type="EC" id="2.3.2.3" evidence="6"/>
<evidence type="ECO:0000313" key="9">
    <source>
        <dbReference type="EMBL" id="WMS20626.1"/>
    </source>
</evidence>
<dbReference type="PANTHER" id="PTHR37693">
    <property type="entry name" value="PHOSPHATIDYLGLYCEROL LYSYLTRANSFERASE"/>
    <property type="match status" value="1"/>
</dbReference>
<dbReference type="EMBL" id="JAGZMU010000001">
    <property type="protein sequence ID" value="MBS4892560.1"/>
    <property type="molecule type" value="Genomic_DNA"/>
</dbReference>
<dbReference type="Pfam" id="PF03706">
    <property type="entry name" value="LPG_synthase_TM"/>
    <property type="match status" value="1"/>
</dbReference>
<feature type="transmembrane region" description="Helical" evidence="6">
    <location>
        <begin position="37"/>
        <end position="56"/>
    </location>
</feature>
<evidence type="ECO:0000313" key="8">
    <source>
        <dbReference type="EMBL" id="MEO9177958.1"/>
    </source>
</evidence>
<reference evidence="7" key="3">
    <citation type="submission" date="2021-02" db="EMBL/GenBank/DDBJ databases">
        <title>Infant gut strain persistence is associated with maternal origin, phylogeny, and functional potential including surface adhesion and iron acquisition.</title>
        <authorList>
            <person name="Lou Y.C."/>
        </authorList>
    </citation>
    <scope>NUCLEOTIDE SEQUENCE</scope>
    <source>
        <strain evidence="7">L3_108_031G1_dasL3_108_031G1_concoct_20</strain>
    </source>
</reference>
<reference evidence="8" key="2">
    <citation type="submission" date="2017-12" db="EMBL/GenBank/DDBJ databases">
        <authorList>
            <person name="Thomas-White K."/>
            <person name="Wolfe A.J."/>
        </authorList>
    </citation>
    <scope>NUCLEOTIDE SEQUENCE</scope>
    <source>
        <strain evidence="8">UMB0138</strain>
    </source>
</reference>
<feature type="transmembrane region" description="Helical" evidence="6">
    <location>
        <begin position="76"/>
        <end position="99"/>
    </location>
</feature>
<proteinExistence type="inferred from homology"/>
<keyword evidence="6" id="KW-0808">Transferase</keyword>
<evidence type="ECO:0000313" key="11">
    <source>
        <dbReference type="Proteomes" id="UP000778864"/>
    </source>
</evidence>
<dbReference type="Proteomes" id="UP000234197">
    <property type="component" value="Unassembled WGS sequence"/>
</dbReference>
<organism evidence="7 11">
    <name type="scientific">Veillonella parvula</name>
    <name type="common">Staphylococcus parvulus</name>
    <dbReference type="NCBI Taxonomy" id="29466"/>
    <lineage>
        <taxon>Bacteria</taxon>
        <taxon>Bacillati</taxon>
        <taxon>Bacillota</taxon>
        <taxon>Negativicutes</taxon>
        <taxon>Veillonellales</taxon>
        <taxon>Veillonellaceae</taxon>
        <taxon>Veillonella</taxon>
    </lineage>
</organism>
<dbReference type="AlphaFoldDB" id="A0A134BT20"/>
<keyword evidence="5 6" id="KW-0472">Membrane</keyword>
<evidence type="ECO:0000313" key="10">
    <source>
        <dbReference type="Proteomes" id="UP000234197"/>
    </source>
</evidence>
<feature type="transmembrane region" description="Helical" evidence="6">
    <location>
        <begin position="217"/>
        <end position="242"/>
    </location>
</feature>
<feature type="transmembrane region" description="Helical" evidence="6">
    <location>
        <begin position="151"/>
        <end position="171"/>
    </location>
</feature>
<keyword evidence="3 6" id="KW-0812">Transmembrane</keyword>
<feature type="transmembrane region" description="Helical" evidence="6">
    <location>
        <begin position="119"/>
        <end position="139"/>
    </location>
</feature>
<keyword evidence="10" id="KW-1185">Reference proteome</keyword>
<name>A0A134BT20_VEIPA</name>
<dbReference type="GO" id="GO:0005886">
    <property type="term" value="C:plasma membrane"/>
    <property type="evidence" value="ECO:0007669"/>
    <property type="project" value="UniProtKB-SubCell"/>
</dbReference>
<reference evidence="10" key="1">
    <citation type="submission" date="2017-12" db="EMBL/GenBank/DDBJ databases">
        <title>Phylogenetic diversity of female urinary microbiome.</title>
        <authorList>
            <person name="Thomas-White K."/>
            <person name="Wolfe A.J."/>
        </authorList>
    </citation>
    <scope>NUCLEOTIDE SEQUENCE [LARGE SCALE GENOMIC DNA]</scope>
    <source>
        <strain evidence="10">UMB0138</strain>
    </source>
</reference>
<comment type="subcellular location">
    <subcellularLocation>
        <location evidence="1 6">Cell membrane</location>
        <topology evidence="1 6">Multi-pass membrane protein</topology>
    </subcellularLocation>
</comment>
<sequence>MSKMMKRGIFMFLLLLAVSIGIIYYTIDLDALKAISSFNSISLLLAVVALVAGMYFDGLRLQRLVKIGGYKLSIRAVLRVIFSNYFMAMLTPGASGGAVAQVLVLRSYGVPISKGTPIVLIRTVFSIMFLVIMLPLVFLRDAIEIPYISRDMLLIFAVLAVIAALVGTYILQTKYMRQFVYNLAQRFKAHNTKDWLSKLETLNQGLGLLYKQPVQSLIVFIESGLSLLCLYCIAPALMYAFTPDIPIIDILDRMILLNLILYFAPTPGGTGIAEGLFVVLFSAFVPNGTVGIIAVGWRVVAEYMPFFIGMYAVLTLYGRQFVAQETSREQ</sequence>
<dbReference type="Proteomes" id="UP001228955">
    <property type="component" value="Chromosome"/>
</dbReference>
<dbReference type="NCBIfam" id="TIGR00374">
    <property type="entry name" value="flippase-like domain"/>
    <property type="match status" value="1"/>
</dbReference>
<feature type="transmembrane region" description="Helical" evidence="6">
    <location>
        <begin position="254"/>
        <end position="283"/>
    </location>
</feature>
<keyword evidence="6" id="KW-0046">Antibiotic resistance</keyword>
<evidence type="ECO:0000313" key="7">
    <source>
        <dbReference type="EMBL" id="MBS4892560.1"/>
    </source>
</evidence>
<keyword evidence="6" id="KW-0443">Lipid metabolism</keyword>
<dbReference type="GO" id="GO:0046677">
    <property type="term" value="P:response to antibiotic"/>
    <property type="evidence" value="ECO:0007669"/>
    <property type="project" value="UniProtKB-KW"/>
</dbReference>
<reference evidence="8 10" key="5">
    <citation type="submission" date="2024-04" db="EMBL/GenBank/DDBJ databases">
        <title>Na.</title>
        <authorList>
            <person name="Choi B."/>
        </authorList>
    </citation>
    <scope>NUCLEOTIDE SEQUENCE [LARGE SCALE GENOMIC DNA]</scope>
    <source>
        <strain evidence="8 10">UMB0138</strain>
    </source>
</reference>
<gene>
    <name evidence="6" type="primary">mprF</name>
    <name evidence="8" type="ORF">CYJ21_003240</name>
    <name evidence="7" type="ORF">KHZ90_02120</name>
    <name evidence="9" type="ORF">RDV51_04580</name>
</gene>
<accession>A0A134BT20</accession>
<dbReference type="EMBL" id="PKMC02000004">
    <property type="protein sequence ID" value="MEO9177958.1"/>
    <property type="molecule type" value="Genomic_DNA"/>
</dbReference>
<evidence type="ECO:0000256" key="5">
    <source>
        <dbReference type="ARBA" id="ARBA00023136"/>
    </source>
</evidence>
<protein>
    <recommendedName>
        <fullName evidence="6">Phosphatidylglycerol lysyltransferase</fullName>
        <ecNumber evidence="6">2.3.2.3</ecNumber>
    </recommendedName>
    <alternativeName>
        <fullName evidence="6">Lysylphosphatidylglycerol synthase</fullName>
    </alternativeName>
</protein>
<dbReference type="GO" id="GO:0006629">
    <property type="term" value="P:lipid metabolic process"/>
    <property type="evidence" value="ECO:0007669"/>
    <property type="project" value="UniProtKB-KW"/>
</dbReference>
<dbReference type="PANTHER" id="PTHR37693:SF1">
    <property type="entry name" value="INTEGRAL MEMBRANE PROTEIN"/>
    <property type="match status" value="1"/>
</dbReference>
<reference evidence="9" key="4">
    <citation type="submission" date="2023-08" db="EMBL/GenBank/DDBJ databases">
        <title>Veillonella_parvula_DSM 2007_complete_genome_hifiasm_Zymo_Research_D6332.</title>
        <authorList>
            <person name="Damerum A."/>
        </authorList>
    </citation>
    <scope>NUCLEOTIDE SEQUENCE</scope>
    <source>
        <strain evidence="9">DSM 2007</strain>
    </source>
</reference>
<dbReference type="GO" id="GO:0050071">
    <property type="term" value="F:phosphatidylglycerol lysyltransferase activity"/>
    <property type="evidence" value="ECO:0007669"/>
    <property type="project" value="UniProtKB-EC"/>
</dbReference>
<dbReference type="EMBL" id="CP133463">
    <property type="protein sequence ID" value="WMS20626.1"/>
    <property type="molecule type" value="Genomic_DNA"/>
</dbReference>
<comment type="similarity">
    <text evidence="6">Belongs to the LPG synthase family.</text>
</comment>
<dbReference type="Proteomes" id="UP000778864">
    <property type="component" value="Unassembled WGS sequence"/>
</dbReference>
<evidence type="ECO:0000256" key="3">
    <source>
        <dbReference type="ARBA" id="ARBA00022692"/>
    </source>
</evidence>
<dbReference type="InterPro" id="IPR022791">
    <property type="entry name" value="L-PG_synthase/AglD"/>
</dbReference>
<keyword evidence="2" id="KW-1003">Cell membrane</keyword>
<comment type="catalytic activity">
    <reaction evidence="6">
        <text>L-lysyl-tRNA(Lys) + a 1,2-diacyl-sn-glycero-3-phospho-(1'-sn-glycerol) = a 1,2-diacyl-sn-glycero-3-phospho-1'-(3'-O-L-lysyl)-sn-glycerol + tRNA(Lys)</text>
        <dbReference type="Rhea" id="RHEA:10668"/>
        <dbReference type="Rhea" id="RHEA-COMP:9696"/>
        <dbReference type="Rhea" id="RHEA-COMP:9697"/>
        <dbReference type="ChEBI" id="CHEBI:64716"/>
        <dbReference type="ChEBI" id="CHEBI:75792"/>
        <dbReference type="ChEBI" id="CHEBI:78442"/>
        <dbReference type="ChEBI" id="CHEBI:78529"/>
        <dbReference type="EC" id="2.3.2.3"/>
    </reaction>
</comment>
<dbReference type="STRING" id="29466.GCA_002005185_01539"/>
<keyword evidence="4 6" id="KW-1133">Transmembrane helix</keyword>
<evidence type="ECO:0000256" key="1">
    <source>
        <dbReference type="ARBA" id="ARBA00004651"/>
    </source>
</evidence>
<evidence type="ECO:0000256" key="6">
    <source>
        <dbReference type="RuleBase" id="RU363042"/>
    </source>
</evidence>
<feature type="transmembrane region" description="Helical" evidence="6">
    <location>
        <begin position="303"/>
        <end position="322"/>
    </location>
</feature>
<comment type="function">
    <text evidence="6">Catalyzes the transfer of a lysyl group from L-lysyl-tRNA(Lys) to membrane-bound phosphatidylglycerol (PG), which produces lysylphosphatidylglycerol (LPG), a major component of the bacterial membrane with a positive net charge. LPG synthesis contributes to bacterial virulence as it is involved in the resistance mechanism against cationic antimicrobial peptides (CAMP) produces by the host's immune system (defensins, cathelicidins) and by the competing microorganisms.</text>
</comment>
<evidence type="ECO:0000256" key="2">
    <source>
        <dbReference type="ARBA" id="ARBA00022475"/>
    </source>
</evidence>